<dbReference type="Gene3D" id="3.40.50.1820">
    <property type="entry name" value="alpha/beta hydrolase"/>
    <property type="match status" value="1"/>
</dbReference>
<dbReference type="GO" id="GO:0005737">
    <property type="term" value="C:cytoplasm"/>
    <property type="evidence" value="ECO:0007669"/>
    <property type="project" value="TreeGrafter"/>
</dbReference>
<evidence type="ECO:0000259" key="2">
    <source>
        <dbReference type="Pfam" id="PF03959"/>
    </source>
</evidence>
<dbReference type="EMBL" id="MZNU01000077">
    <property type="protein sequence ID" value="OWP05157.1"/>
    <property type="molecule type" value="Genomic_DNA"/>
</dbReference>
<dbReference type="AlphaFoldDB" id="A0A218ZAV9"/>
<dbReference type="InterPro" id="IPR050593">
    <property type="entry name" value="LovG"/>
</dbReference>
<keyword evidence="4" id="KW-1185">Reference proteome</keyword>
<comment type="caution">
    <text evidence="3">The sequence shown here is derived from an EMBL/GenBank/DDBJ whole genome shotgun (WGS) entry which is preliminary data.</text>
</comment>
<dbReference type="InterPro" id="IPR005645">
    <property type="entry name" value="FSH-like_dom"/>
</dbReference>
<evidence type="ECO:0000313" key="4">
    <source>
        <dbReference type="Proteomes" id="UP000242519"/>
    </source>
</evidence>
<dbReference type="Pfam" id="PF03959">
    <property type="entry name" value="FSH1"/>
    <property type="match status" value="1"/>
</dbReference>
<gene>
    <name evidence="3" type="ORF">B2J93_3288</name>
</gene>
<dbReference type="STRING" id="503106.A0A218ZAV9"/>
<dbReference type="PANTHER" id="PTHR48070">
    <property type="entry name" value="ESTERASE OVCA2"/>
    <property type="match status" value="1"/>
</dbReference>
<feature type="domain" description="Serine hydrolase" evidence="2">
    <location>
        <begin position="2"/>
        <end position="224"/>
    </location>
</feature>
<dbReference type="GO" id="GO:0016787">
    <property type="term" value="F:hydrolase activity"/>
    <property type="evidence" value="ECO:0007669"/>
    <property type="project" value="UniProtKB-KW"/>
</dbReference>
<reference evidence="3 4" key="1">
    <citation type="submission" date="2017-04" db="EMBL/GenBank/DDBJ databases">
        <title>Draft genome sequence of Marssonina coronaria NL1: causal agent of apple blotch.</title>
        <authorList>
            <person name="Cheng Q."/>
        </authorList>
    </citation>
    <scope>NUCLEOTIDE SEQUENCE [LARGE SCALE GENOMIC DNA]</scope>
    <source>
        <strain evidence="3 4">NL1</strain>
    </source>
</reference>
<evidence type="ECO:0000256" key="1">
    <source>
        <dbReference type="ARBA" id="ARBA00022801"/>
    </source>
</evidence>
<evidence type="ECO:0000313" key="3">
    <source>
        <dbReference type="EMBL" id="OWP05157.1"/>
    </source>
</evidence>
<sequence>MSKLRVLCLHGFTSNGTVHAHQVRRITEVLSTDFDFLFPEGPHMVEITEAMKQKSPTTKAWSEYVAENSKSGHRAWWIARDPDVSKNEPGSLDGLERSLEYLGDLIRTTGPVHAIWGFSQGGCFAGMLMALLSNQQTNHPLRRQLPSSQPAPSAGIFFAGFKPRFAQYDSVYAAGIDVPTLHIIGSQDTIVSTKRSETLLAVCQSASLLKHEGGHDIPNSPQDQEVVIRFLRDNVRGFNRSDGREKI</sequence>
<accession>A0A218ZAV9</accession>
<dbReference type="InterPro" id="IPR029058">
    <property type="entry name" value="AB_hydrolase_fold"/>
</dbReference>
<dbReference type="OrthoDB" id="2094269at2759"/>
<dbReference type="PANTHER" id="PTHR48070:SF6">
    <property type="entry name" value="ESTERASE OVCA2"/>
    <property type="match status" value="1"/>
</dbReference>
<protein>
    <recommendedName>
        <fullName evidence="2">Serine hydrolase domain-containing protein</fullName>
    </recommendedName>
</protein>
<name>A0A218ZAV9_9HELO</name>
<dbReference type="GO" id="GO:0005634">
    <property type="term" value="C:nucleus"/>
    <property type="evidence" value="ECO:0007669"/>
    <property type="project" value="TreeGrafter"/>
</dbReference>
<dbReference type="SUPFAM" id="SSF53474">
    <property type="entry name" value="alpha/beta-Hydrolases"/>
    <property type="match status" value="1"/>
</dbReference>
<dbReference type="Proteomes" id="UP000242519">
    <property type="component" value="Unassembled WGS sequence"/>
</dbReference>
<keyword evidence="1" id="KW-0378">Hydrolase</keyword>
<dbReference type="InParanoid" id="A0A218ZAV9"/>
<proteinExistence type="predicted"/>
<organism evidence="3 4">
    <name type="scientific">Diplocarpon coronariae</name>
    <dbReference type="NCBI Taxonomy" id="2795749"/>
    <lineage>
        <taxon>Eukaryota</taxon>
        <taxon>Fungi</taxon>
        <taxon>Dikarya</taxon>
        <taxon>Ascomycota</taxon>
        <taxon>Pezizomycotina</taxon>
        <taxon>Leotiomycetes</taxon>
        <taxon>Helotiales</taxon>
        <taxon>Drepanopezizaceae</taxon>
        <taxon>Diplocarpon</taxon>
    </lineage>
</organism>